<reference evidence="8 9" key="1">
    <citation type="submission" date="2016-05" db="EMBL/GenBank/DDBJ databases">
        <title>Genome sequencing reveals origins of a unique bacterial endosymbiosis in the earliest lineages of terrestrial Fungi.</title>
        <authorList>
            <consortium name="DOE Joint Genome Institute"/>
            <person name="Uehling J."/>
            <person name="Gryganskyi A."/>
            <person name="Hameed K."/>
            <person name="Tschaplinski T."/>
            <person name="Misztal P."/>
            <person name="Wu S."/>
            <person name="Desiro A."/>
            <person name="Vande Pol N."/>
            <person name="Du Z.-Y."/>
            <person name="Zienkiewicz A."/>
            <person name="Zienkiewicz K."/>
            <person name="Morin E."/>
            <person name="Tisserant E."/>
            <person name="Splivallo R."/>
            <person name="Hainaut M."/>
            <person name="Henrissat B."/>
            <person name="Ohm R."/>
            <person name="Kuo A."/>
            <person name="Yan J."/>
            <person name="Lipzen A."/>
            <person name="Nolan M."/>
            <person name="Labutti K."/>
            <person name="Barry K."/>
            <person name="Goldstein A."/>
            <person name="Labbe J."/>
            <person name="Schadt C."/>
            <person name="Tuskan G."/>
            <person name="Grigoriev I."/>
            <person name="Martin F."/>
            <person name="Vilgalys R."/>
            <person name="Bonito G."/>
        </authorList>
    </citation>
    <scope>NUCLEOTIDE SEQUENCE [LARGE SCALE GENOMIC DNA]</scope>
    <source>
        <strain evidence="8 9">AG-77</strain>
    </source>
</reference>
<feature type="signal peptide" evidence="6">
    <location>
        <begin position="1"/>
        <end position="21"/>
    </location>
</feature>
<evidence type="ECO:0000313" key="9">
    <source>
        <dbReference type="Proteomes" id="UP000078512"/>
    </source>
</evidence>
<dbReference type="GO" id="GO:0005975">
    <property type="term" value="P:carbohydrate metabolic process"/>
    <property type="evidence" value="ECO:0007669"/>
    <property type="project" value="InterPro"/>
</dbReference>
<feature type="chain" id="PRO_5008276581" evidence="6">
    <location>
        <begin position="22"/>
        <end position="259"/>
    </location>
</feature>
<evidence type="ECO:0000256" key="3">
    <source>
        <dbReference type="ARBA" id="ARBA00022729"/>
    </source>
</evidence>
<evidence type="ECO:0000256" key="1">
    <source>
        <dbReference type="ARBA" id="ARBA00001941"/>
    </source>
</evidence>
<dbReference type="PANTHER" id="PTHR46471">
    <property type="entry name" value="CHITIN DEACETYLASE"/>
    <property type="match status" value="1"/>
</dbReference>
<proteinExistence type="predicted"/>
<dbReference type="PROSITE" id="PS51677">
    <property type="entry name" value="NODB"/>
    <property type="match status" value="1"/>
</dbReference>
<dbReference type="Gene3D" id="3.20.20.370">
    <property type="entry name" value="Glycoside hydrolase/deacetylase"/>
    <property type="match status" value="1"/>
</dbReference>
<keyword evidence="9" id="KW-1185">Reference proteome</keyword>
<keyword evidence="5" id="KW-0119">Carbohydrate metabolism</keyword>
<dbReference type="SUPFAM" id="SSF88713">
    <property type="entry name" value="Glycoside hydrolase/deacetylase"/>
    <property type="match status" value="1"/>
</dbReference>
<dbReference type="STRING" id="1314771.A0A197K517"/>
<evidence type="ECO:0000256" key="2">
    <source>
        <dbReference type="ARBA" id="ARBA00022723"/>
    </source>
</evidence>
<dbReference type="PANTHER" id="PTHR46471:SF2">
    <property type="entry name" value="CHITIN DEACETYLASE-RELATED"/>
    <property type="match status" value="1"/>
</dbReference>
<protein>
    <submittedName>
        <fullName evidence="8">Carbohydrate esterase family 4 protein</fullName>
    </submittedName>
</protein>
<keyword evidence="3 6" id="KW-0732">Signal</keyword>
<accession>A0A197K517</accession>
<dbReference type="CDD" id="cd10951">
    <property type="entry name" value="CE4_ClCDA_like"/>
    <property type="match status" value="1"/>
</dbReference>
<keyword evidence="2" id="KW-0479">Metal-binding</keyword>
<evidence type="ECO:0000259" key="7">
    <source>
        <dbReference type="PROSITE" id="PS51677"/>
    </source>
</evidence>
<dbReference type="GO" id="GO:0046872">
    <property type="term" value="F:metal ion binding"/>
    <property type="evidence" value="ECO:0007669"/>
    <property type="project" value="UniProtKB-KW"/>
</dbReference>
<dbReference type="Pfam" id="PF01522">
    <property type="entry name" value="Polysacc_deac_1"/>
    <property type="match status" value="1"/>
</dbReference>
<dbReference type="AlphaFoldDB" id="A0A197K517"/>
<name>A0A197K517_9FUNG</name>
<organism evidence="8 9">
    <name type="scientific">Linnemannia elongata AG-77</name>
    <dbReference type="NCBI Taxonomy" id="1314771"/>
    <lineage>
        <taxon>Eukaryota</taxon>
        <taxon>Fungi</taxon>
        <taxon>Fungi incertae sedis</taxon>
        <taxon>Mucoromycota</taxon>
        <taxon>Mortierellomycotina</taxon>
        <taxon>Mortierellomycetes</taxon>
        <taxon>Mortierellales</taxon>
        <taxon>Mortierellaceae</taxon>
        <taxon>Linnemannia</taxon>
    </lineage>
</organism>
<dbReference type="InterPro" id="IPR002509">
    <property type="entry name" value="NODB_dom"/>
</dbReference>
<evidence type="ECO:0000256" key="5">
    <source>
        <dbReference type="ARBA" id="ARBA00023277"/>
    </source>
</evidence>
<dbReference type="Proteomes" id="UP000078512">
    <property type="component" value="Unassembled WGS sequence"/>
</dbReference>
<evidence type="ECO:0000256" key="4">
    <source>
        <dbReference type="ARBA" id="ARBA00022801"/>
    </source>
</evidence>
<dbReference type="GO" id="GO:0016810">
    <property type="term" value="F:hydrolase activity, acting on carbon-nitrogen (but not peptide) bonds"/>
    <property type="evidence" value="ECO:0007669"/>
    <property type="project" value="InterPro"/>
</dbReference>
<feature type="domain" description="NodB homology" evidence="7">
    <location>
        <begin position="58"/>
        <end position="243"/>
    </location>
</feature>
<evidence type="ECO:0000256" key="6">
    <source>
        <dbReference type="SAM" id="SignalP"/>
    </source>
</evidence>
<comment type="cofactor">
    <cofactor evidence="1">
        <name>Co(2+)</name>
        <dbReference type="ChEBI" id="CHEBI:48828"/>
    </cofactor>
</comment>
<dbReference type="EMBL" id="KV442029">
    <property type="protein sequence ID" value="OAQ31554.1"/>
    <property type="molecule type" value="Genomic_DNA"/>
</dbReference>
<dbReference type="OrthoDB" id="407355at2759"/>
<evidence type="ECO:0000313" key="8">
    <source>
        <dbReference type="EMBL" id="OAQ31554.1"/>
    </source>
</evidence>
<dbReference type="InterPro" id="IPR011330">
    <property type="entry name" value="Glyco_hydro/deAcase_b/a-brl"/>
</dbReference>
<keyword evidence="4" id="KW-0378">Hydrolase</keyword>
<gene>
    <name evidence="8" type="ORF">K457DRAFT_136069</name>
</gene>
<sequence>MAPIARIAMAVLLFSATFINAAPTATNVDNDAHIAGFSRAVSKAAAGVQLVYKCTVPNTMAITFDDGPFDYTADLVKLLKAKGAKATFFVNGDNNGKITDYAAAVKQAYLDGHQIASHTWDHKDLATLSVSEINAEMTKLDTAIKKIIGVKPTYMRPPYGSINDLVTKTVGAKYTIVIWSQDTNDWQHPTDWKKSYKVYTDKVKKANGKGGDIFLEHETIKLTAQQLAPRAIDYAHSMGWKLVTVGECLGKPKSTWYRS</sequence>